<reference evidence="5 6" key="1">
    <citation type="journal article" date="2007" name="Proc. Natl. Acad. Sci. U.S.A.">
        <title>Genome dynamics in a natural archaeal population.</title>
        <authorList>
            <person name="Allen E.E."/>
            <person name="Tyson G.W."/>
            <person name="Whitaker R.J."/>
            <person name="Detter J.C."/>
            <person name="Richardson P.M."/>
            <person name="Banfield J.F."/>
        </authorList>
    </citation>
    <scope>NUCLEOTIDE SEQUENCE [LARGE SCALE GENOMIC DNA]</scope>
    <source>
        <strain evidence="6">fer1</strain>
    </source>
</reference>
<accession>S0AN21</accession>
<gene>
    <name evidence="5" type="ORF">FACI_IFERC00001G0371</name>
</gene>
<dbReference type="SUPFAM" id="SSF52922">
    <property type="entry name" value="TK C-terminal domain-like"/>
    <property type="match status" value="1"/>
</dbReference>
<organism evidence="5 6">
    <name type="scientific">Ferroplasma acidarmanus Fer1</name>
    <dbReference type="NCBI Taxonomy" id="333146"/>
    <lineage>
        <taxon>Archaea</taxon>
        <taxon>Methanobacteriati</taxon>
        <taxon>Thermoplasmatota</taxon>
        <taxon>Thermoplasmata</taxon>
        <taxon>Thermoplasmatales</taxon>
        <taxon>Ferroplasmaceae</taxon>
        <taxon>Ferroplasma</taxon>
    </lineage>
</organism>
<evidence type="ECO:0000259" key="4">
    <source>
        <dbReference type="SMART" id="SM00861"/>
    </source>
</evidence>
<dbReference type="GeneID" id="16024518"/>
<dbReference type="FunFam" id="3.40.50.920:FF:000001">
    <property type="entry name" value="Pyruvate dehydrogenase E1 beta subunit"/>
    <property type="match status" value="1"/>
</dbReference>
<feature type="domain" description="Transketolase-like pyrimidine-binding" evidence="4">
    <location>
        <begin position="345"/>
        <end position="520"/>
    </location>
</feature>
<dbReference type="InterPro" id="IPR009014">
    <property type="entry name" value="Transketo_C/PFOR_II"/>
</dbReference>
<dbReference type="PANTHER" id="PTHR43257:SF2">
    <property type="entry name" value="PYRUVATE DEHYDROGENASE E1 COMPONENT SUBUNIT BETA"/>
    <property type="match status" value="1"/>
</dbReference>
<dbReference type="CDD" id="cd02000">
    <property type="entry name" value="TPP_E1_PDC_ADC_BCADC"/>
    <property type="match status" value="1"/>
</dbReference>
<proteinExistence type="predicted"/>
<dbReference type="EMBL" id="CP004145">
    <property type="protein sequence ID" value="AGO60351.1"/>
    <property type="molecule type" value="Genomic_DNA"/>
</dbReference>
<dbReference type="InterPro" id="IPR001017">
    <property type="entry name" value="DH_E1"/>
</dbReference>
<dbReference type="SMART" id="SM00861">
    <property type="entry name" value="Transket_pyr"/>
    <property type="match status" value="1"/>
</dbReference>
<dbReference type="GO" id="GO:0006082">
    <property type="term" value="P:organic acid metabolic process"/>
    <property type="evidence" value="ECO:0007669"/>
    <property type="project" value="UniProtKB-ARBA"/>
</dbReference>
<dbReference type="Gene3D" id="3.40.50.970">
    <property type="match status" value="2"/>
</dbReference>
<dbReference type="RefSeq" id="WP_009886394.1">
    <property type="nucleotide sequence ID" value="NC_021592.1"/>
</dbReference>
<protein>
    <recommendedName>
        <fullName evidence="4">Transketolase-like pyrimidine-binding domain-containing protein</fullName>
    </recommendedName>
</protein>
<keyword evidence="6" id="KW-1185">Reference proteome</keyword>
<evidence type="ECO:0000256" key="3">
    <source>
        <dbReference type="ARBA" id="ARBA00023052"/>
    </source>
</evidence>
<comment type="cofactor">
    <cofactor evidence="1">
        <name>thiamine diphosphate</name>
        <dbReference type="ChEBI" id="CHEBI:58937"/>
    </cofactor>
</comment>
<dbReference type="CDD" id="cd07036">
    <property type="entry name" value="TPP_PYR_E1-PDHc-beta_like"/>
    <property type="match status" value="1"/>
</dbReference>
<dbReference type="AlphaFoldDB" id="S0AN21"/>
<dbReference type="GO" id="GO:0044272">
    <property type="term" value="P:sulfur compound biosynthetic process"/>
    <property type="evidence" value="ECO:0007669"/>
    <property type="project" value="UniProtKB-ARBA"/>
</dbReference>
<dbReference type="InterPro" id="IPR029061">
    <property type="entry name" value="THDP-binding"/>
</dbReference>
<evidence type="ECO:0000313" key="6">
    <source>
        <dbReference type="Proteomes" id="UP000014660"/>
    </source>
</evidence>
<dbReference type="Pfam" id="PF00676">
    <property type="entry name" value="E1_dh"/>
    <property type="match status" value="1"/>
</dbReference>
<dbReference type="GO" id="GO:0016624">
    <property type="term" value="F:oxidoreductase activity, acting on the aldehyde or oxo group of donors, disulfide as acceptor"/>
    <property type="evidence" value="ECO:0007669"/>
    <property type="project" value="InterPro"/>
</dbReference>
<dbReference type="PANTHER" id="PTHR43257">
    <property type="entry name" value="PYRUVATE DEHYDROGENASE E1 COMPONENT BETA SUBUNIT"/>
    <property type="match status" value="1"/>
</dbReference>
<evidence type="ECO:0000256" key="1">
    <source>
        <dbReference type="ARBA" id="ARBA00001964"/>
    </source>
</evidence>
<dbReference type="Proteomes" id="UP000014660">
    <property type="component" value="Chromosome"/>
</dbReference>
<dbReference type="Gene3D" id="3.40.50.920">
    <property type="match status" value="1"/>
</dbReference>
<dbReference type="Pfam" id="PF02780">
    <property type="entry name" value="Transketolase_C"/>
    <property type="match status" value="1"/>
</dbReference>
<name>S0AN21_FERAC</name>
<dbReference type="HOGENOM" id="CLU_012907_2_1_2"/>
<evidence type="ECO:0000313" key="5">
    <source>
        <dbReference type="EMBL" id="AGO60351.1"/>
    </source>
</evidence>
<dbReference type="Pfam" id="PF02779">
    <property type="entry name" value="Transket_pyr"/>
    <property type="match status" value="1"/>
</dbReference>
<keyword evidence="2" id="KW-0560">Oxidoreductase</keyword>
<dbReference type="InterPro" id="IPR033248">
    <property type="entry name" value="Transketolase_C"/>
</dbReference>
<evidence type="ECO:0000256" key="2">
    <source>
        <dbReference type="ARBA" id="ARBA00023002"/>
    </source>
</evidence>
<dbReference type="InterPro" id="IPR005475">
    <property type="entry name" value="Transketolase-like_Pyr-bd"/>
</dbReference>
<keyword evidence="3" id="KW-0786">Thiamine pyrophosphate</keyword>
<dbReference type="KEGG" id="fac:FACI_IFERC01G0371"/>
<dbReference type="SUPFAM" id="SSF52518">
    <property type="entry name" value="Thiamin diphosphate-binding fold (THDP-binding)"/>
    <property type="match status" value="2"/>
</dbReference>
<sequence length="675" mass="73468">MEKSEENEDLITIYSTMIKIRKYEEKLRDIYLSDKKPLFNIAAGKIPGEMHLSAGQEPSAAWMSVLLRNDDFVYSTHRPHHTAIAKGVDLNRMTAEIMGKHGGLSKGKGGHMHIFDKKVNFACAGIVGSSFPSALGAALASKLDGKDSIAVAFGGDGSLNQGMFLESLNLASLWKLPVIFVIENNDWAISVETKDSTPLKNDAIRADGFGMPGVYIENNDPVKMYKAAEKAVKRARSGEGPTLIAIDTYRYYGHFEGDPEVYRPKDQVKELLAKDPIKIMESDLLKKGIISKDEDDRINNSAMEEISQAFAFAEDSPLPVGSDSMDDVYAPVDYSIEPTTKGRKLPVYMAISEAISQEMEGNKDVLYMGEDVGKYGGIFGATTGLFKKFGAERIRDTPISESAFIGSAAGLAAAGKRPIVELMFSDFVGVTLDPIMNQIAKNHYMSGGTVNMPVVITTAVGGGYGDAAQHSQTLYSLFGHLPGLKVVVPSNSYDAKGLMVSAIKDNNPVVYMFHKGLLGLPWMPYPQSTVTEVPEEEYTVPIGKARIAREGKDITIIGIGATVHMAMEAAMELEENGINAEVIDLRSIKPLDTDTVIRSVGKTGSLLVADEDYAAFGLASEITSAVSHALFGKLDKAPESIVSPDVPVPYSQPMEKYWLPDTQKIVNRVMEMFKK</sequence>
<dbReference type="FunFam" id="3.40.50.970:FF:000001">
    <property type="entry name" value="Pyruvate dehydrogenase E1 beta subunit"/>
    <property type="match status" value="1"/>
</dbReference>